<evidence type="ECO:0000313" key="2">
    <source>
        <dbReference type="Proteomes" id="UP001555826"/>
    </source>
</evidence>
<dbReference type="InterPro" id="IPR027417">
    <property type="entry name" value="P-loop_NTPase"/>
</dbReference>
<reference evidence="1 2" key="1">
    <citation type="submission" date="2024-07" db="EMBL/GenBank/DDBJ databases">
        <authorList>
            <person name="Thanompreechachai J."/>
            <person name="Duangmal K."/>
        </authorList>
    </citation>
    <scope>NUCLEOTIDE SEQUENCE [LARGE SCALE GENOMIC DNA]</scope>
    <source>
        <strain evidence="1 2">KCTC 19886</strain>
    </source>
</reference>
<protein>
    <submittedName>
        <fullName evidence="1">AAA family ATPase</fullName>
    </submittedName>
</protein>
<dbReference type="EMBL" id="JBFNQN010000030">
    <property type="protein sequence ID" value="MEW9267874.1"/>
    <property type="molecule type" value="Genomic_DNA"/>
</dbReference>
<evidence type="ECO:0000313" key="1">
    <source>
        <dbReference type="EMBL" id="MEW9267874.1"/>
    </source>
</evidence>
<accession>A0ABV3PE10</accession>
<gene>
    <name evidence="1" type="ORF">AB1207_24300</name>
</gene>
<dbReference type="PANTHER" id="PTHR37807">
    <property type="entry name" value="OS07G0160300 PROTEIN"/>
    <property type="match status" value="1"/>
</dbReference>
<dbReference type="RefSeq" id="WP_367641403.1">
    <property type="nucleotide sequence ID" value="NZ_JBFNQN010000030.1"/>
</dbReference>
<proteinExistence type="predicted"/>
<dbReference type="SUPFAM" id="SSF52540">
    <property type="entry name" value="P-loop containing nucleoside triphosphate hydrolases"/>
    <property type="match status" value="1"/>
</dbReference>
<dbReference type="Gene3D" id="3.40.50.300">
    <property type="entry name" value="P-loop containing nucleotide triphosphate hydrolases"/>
    <property type="match status" value="1"/>
</dbReference>
<dbReference type="PANTHER" id="PTHR37807:SF3">
    <property type="entry name" value="OS07G0160300 PROTEIN"/>
    <property type="match status" value="1"/>
</dbReference>
<organism evidence="1 2">
    <name type="scientific">Kineococcus endophyticus</name>
    <dbReference type="NCBI Taxonomy" id="1181883"/>
    <lineage>
        <taxon>Bacteria</taxon>
        <taxon>Bacillati</taxon>
        <taxon>Actinomycetota</taxon>
        <taxon>Actinomycetes</taxon>
        <taxon>Kineosporiales</taxon>
        <taxon>Kineosporiaceae</taxon>
        <taxon>Kineococcus</taxon>
    </lineage>
</organism>
<name>A0ABV3PE10_9ACTN</name>
<comment type="caution">
    <text evidence="1">The sequence shown here is derived from an EMBL/GenBank/DDBJ whole genome shotgun (WGS) entry which is preliminary data.</text>
</comment>
<sequence length="174" mass="18353">MASALILVNGLPGAGKTTLAEQMKEASGWPLLSKDAVKEALALIADGAMSSGQLGAVAMNTVWAMAAAIEGEVIVESWWFRPRDLDFARTGVEAAGAAQVVEVWCEVTAAVARERYASRHRAAVHDDGARLVTDFDRWAAEGVPLEIGSVLRVDTGGPVNVGELVARLREAVSL</sequence>
<keyword evidence="2" id="KW-1185">Reference proteome</keyword>
<dbReference type="Proteomes" id="UP001555826">
    <property type="component" value="Unassembled WGS sequence"/>
</dbReference>
<dbReference type="Pfam" id="PF13671">
    <property type="entry name" value="AAA_33"/>
    <property type="match status" value="1"/>
</dbReference>